<feature type="domain" description="Glycosyl transferase family 1" evidence="1">
    <location>
        <begin position="222"/>
        <end position="351"/>
    </location>
</feature>
<dbReference type="EMBL" id="JAVDNV010000004">
    <property type="protein sequence ID" value="MDQ2309072.1"/>
    <property type="molecule type" value="Genomic_DNA"/>
</dbReference>
<dbReference type="EC" id="2.4.-.-" evidence="2"/>
<dbReference type="GO" id="GO:0016757">
    <property type="term" value="F:glycosyltransferase activity"/>
    <property type="evidence" value="ECO:0007669"/>
    <property type="project" value="UniProtKB-KW"/>
</dbReference>
<protein>
    <submittedName>
        <fullName evidence="2">Glycosyltransferase</fullName>
        <ecNumber evidence="2">2.4.-.-</ecNumber>
    </submittedName>
</protein>
<organism evidence="2 3">
    <name type="scientific">Pluralibacter gergoviae</name>
    <name type="common">Enterobacter gergoviae</name>
    <dbReference type="NCBI Taxonomy" id="61647"/>
    <lineage>
        <taxon>Bacteria</taxon>
        <taxon>Pseudomonadati</taxon>
        <taxon>Pseudomonadota</taxon>
        <taxon>Gammaproteobacteria</taxon>
        <taxon>Enterobacterales</taxon>
        <taxon>Enterobacteriaceae</taxon>
        <taxon>Pluralibacter</taxon>
    </lineage>
</organism>
<dbReference type="Proteomes" id="UP001236270">
    <property type="component" value="Unassembled WGS sequence"/>
</dbReference>
<dbReference type="Gene3D" id="3.40.50.2000">
    <property type="entry name" value="Glycogen Phosphorylase B"/>
    <property type="match status" value="2"/>
</dbReference>
<gene>
    <name evidence="2" type="ORF">RBJ30_08150</name>
</gene>
<evidence type="ECO:0000259" key="1">
    <source>
        <dbReference type="Pfam" id="PF00534"/>
    </source>
</evidence>
<dbReference type="KEGG" id="pge:LG71_26170"/>
<dbReference type="InterPro" id="IPR050194">
    <property type="entry name" value="Glycosyltransferase_grp1"/>
</dbReference>
<dbReference type="AlphaFoldDB" id="A0AAW8HKT9"/>
<reference evidence="2" key="1">
    <citation type="submission" date="2023-08" db="EMBL/GenBank/DDBJ databases">
        <title>WGS of pathogenic bacterial species, Los Angeles County Public Health Laboratories.</title>
        <authorList>
            <person name="Garrigues J.M."/>
            <person name="Green N.M."/>
        </authorList>
    </citation>
    <scope>NUCLEOTIDE SEQUENCE</scope>
    <source>
        <strain evidence="2">LACPHL-BACT-2023-00068</strain>
    </source>
</reference>
<sequence length="388" mass="44511">MKKILIVCRSYYPNIGGGGEYSTKTLAEMLLGIGYKVEVLTIYNEDVVNEISGVKITRIKFKNIYWSMHKGKGTFNKILWHLIDSNNLFLKKTLAHKIEEINPDVLISSTIEDVSSIIWKVAKEKGIRSVHIIRSYSLMCVNANMFKDDNCINQCSSCKIMTLSKKKNSNYVDDVVGISRFVLEKHIQYGYFPNARKHIIYNSCIEDVLDKRKYDGFLDCNFKIGFLGRIHKTKGIECLIQSVNNIPENLRRCITILVAGDGDENYIEELKKLCSSMQFKYEFLGNLPASKFLDMLDVLVVPSQWNEPFGRVIAESMGRKVPVIGSAVGGIPELLSFNKDFLFSTDQELTDILIKYFERKLSFNFNLERFMDESISKNWIGLLDEMEL</sequence>
<dbReference type="RefSeq" id="WP_052097891.1">
    <property type="nucleotide sequence ID" value="NZ_CP009450.1"/>
</dbReference>
<accession>A0AAW8HKT9</accession>
<keyword evidence="2" id="KW-0328">Glycosyltransferase</keyword>
<keyword evidence="2" id="KW-0808">Transferase</keyword>
<name>A0AAW8HKT9_PLUGE</name>
<dbReference type="PANTHER" id="PTHR45947">
    <property type="entry name" value="SULFOQUINOVOSYL TRANSFERASE SQD2"/>
    <property type="match status" value="1"/>
</dbReference>
<dbReference type="Pfam" id="PF00534">
    <property type="entry name" value="Glycos_transf_1"/>
    <property type="match status" value="1"/>
</dbReference>
<evidence type="ECO:0000313" key="3">
    <source>
        <dbReference type="Proteomes" id="UP001236270"/>
    </source>
</evidence>
<dbReference type="PANTHER" id="PTHR45947:SF3">
    <property type="entry name" value="SULFOQUINOVOSYL TRANSFERASE SQD2"/>
    <property type="match status" value="1"/>
</dbReference>
<proteinExistence type="predicted"/>
<dbReference type="GeneID" id="61385819"/>
<evidence type="ECO:0000313" key="2">
    <source>
        <dbReference type="EMBL" id="MDQ2309072.1"/>
    </source>
</evidence>
<comment type="caution">
    <text evidence="2">The sequence shown here is derived from an EMBL/GenBank/DDBJ whole genome shotgun (WGS) entry which is preliminary data.</text>
</comment>
<dbReference type="SUPFAM" id="SSF53756">
    <property type="entry name" value="UDP-Glycosyltransferase/glycogen phosphorylase"/>
    <property type="match status" value="1"/>
</dbReference>
<dbReference type="InterPro" id="IPR001296">
    <property type="entry name" value="Glyco_trans_1"/>
</dbReference>